<dbReference type="Pfam" id="PF16363">
    <property type="entry name" value="GDP_Man_Dehyd"/>
    <property type="match status" value="1"/>
</dbReference>
<dbReference type="SUPFAM" id="SSF51735">
    <property type="entry name" value="NAD(P)-binding Rossmann-fold domains"/>
    <property type="match status" value="1"/>
</dbReference>
<dbReference type="GO" id="GO:0042732">
    <property type="term" value="P:D-xylose metabolic process"/>
    <property type="evidence" value="ECO:0007669"/>
    <property type="project" value="InterPro"/>
</dbReference>
<dbReference type="PANTHER" id="PTHR43078:SF6">
    <property type="entry name" value="UDP-GLUCURONIC ACID DECARBOXYLASE 1"/>
    <property type="match status" value="1"/>
</dbReference>
<keyword evidence="13" id="KW-0456">Lyase</keyword>
<feature type="non-terminal residue" evidence="15">
    <location>
        <position position="1"/>
    </location>
</feature>
<comment type="pathway">
    <text evidence="3">Nucleotide-sugar biosynthesis; UDP-alpha-D-xylose biosynthesis; UDP-alpha-D-xylose from UDP-alpha-D-glucuronate: step 1/1.</text>
</comment>
<dbReference type="AlphaFoldDB" id="X1JGJ9"/>
<sequence length="111" mass="12637">CQREKQLFYGDGNQSRDFTYVKDMVRATILAGKTEECGVYNVGYGKQISIKLLLQFVATFLHAHVDFELKPVRDGDVTDSLANISRAQKYLGYSPQWDVYEGLKDMLPLLP</sequence>
<evidence type="ECO:0000256" key="11">
    <source>
        <dbReference type="ARBA" id="ARBA00023034"/>
    </source>
</evidence>
<dbReference type="EMBL" id="BARU01043372">
    <property type="protein sequence ID" value="GAH80640.1"/>
    <property type="molecule type" value="Genomic_DNA"/>
</dbReference>
<evidence type="ECO:0000256" key="9">
    <source>
        <dbReference type="ARBA" id="ARBA00022989"/>
    </source>
</evidence>
<dbReference type="GO" id="GO:0070403">
    <property type="term" value="F:NAD+ binding"/>
    <property type="evidence" value="ECO:0007669"/>
    <property type="project" value="InterPro"/>
</dbReference>
<evidence type="ECO:0000256" key="12">
    <source>
        <dbReference type="ARBA" id="ARBA00023136"/>
    </source>
</evidence>
<dbReference type="InterPro" id="IPR016040">
    <property type="entry name" value="NAD(P)-bd_dom"/>
</dbReference>
<comment type="similarity">
    <text evidence="4">Belongs to the NAD(P)-dependent epimerase/dehydratase family. UDP-glucuronic acid decarboxylase subfamily.</text>
</comment>
<dbReference type="Gene3D" id="3.90.25.10">
    <property type="entry name" value="UDP-galactose 4-epimerase, domain 1"/>
    <property type="match status" value="1"/>
</dbReference>
<name>X1JGJ9_9ZZZZ</name>
<keyword evidence="12" id="KW-0472">Membrane</keyword>
<keyword evidence="10" id="KW-0520">NAD</keyword>
<evidence type="ECO:0000259" key="14">
    <source>
        <dbReference type="Pfam" id="PF16363"/>
    </source>
</evidence>
<evidence type="ECO:0000313" key="15">
    <source>
        <dbReference type="EMBL" id="GAH80640.1"/>
    </source>
</evidence>
<evidence type="ECO:0000256" key="2">
    <source>
        <dbReference type="ARBA" id="ARBA00004447"/>
    </source>
</evidence>
<evidence type="ECO:0000256" key="4">
    <source>
        <dbReference type="ARBA" id="ARBA00007505"/>
    </source>
</evidence>
<dbReference type="InterPro" id="IPR044516">
    <property type="entry name" value="UXS-like"/>
</dbReference>
<keyword evidence="6" id="KW-0812">Transmembrane</keyword>
<proteinExistence type="inferred from homology"/>
<dbReference type="Gene3D" id="3.40.50.720">
    <property type="entry name" value="NAD(P)-binding Rossmann-like Domain"/>
    <property type="match status" value="1"/>
</dbReference>
<dbReference type="EC" id="4.1.1.35" evidence="5"/>
<dbReference type="GO" id="GO:0032580">
    <property type="term" value="C:Golgi cisterna membrane"/>
    <property type="evidence" value="ECO:0007669"/>
    <property type="project" value="UniProtKB-SubCell"/>
</dbReference>
<comment type="caution">
    <text evidence="15">The sequence shown here is derived from an EMBL/GenBank/DDBJ whole genome shotgun (WGS) entry which is preliminary data.</text>
</comment>
<reference evidence="15" key="1">
    <citation type="journal article" date="2014" name="Front. Microbiol.">
        <title>High frequency of phylogenetically diverse reductive dehalogenase-homologous genes in deep subseafloor sedimentary metagenomes.</title>
        <authorList>
            <person name="Kawai M."/>
            <person name="Futagami T."/>
            <person name="Toyoda A."/>
            <person name="Takaki Y."/>
            <person name="Nishi S."/>
            <person name="Hori S."/>
            <person name="Arai W."/>
            <person name="Tsubouchi T."/>
            <person name="Morono Y."/>
            <person name="Uchiyama I."/>
            <person name="Ito T."/>
            <person name="Fujiyama A."/>
            <person name="Inagaki F."/>
            <person name="Takami H."/>
        </authorList>
    </citation>
    <scope>NUCLEOTIDE SEQUENCE</scope>
    <source>
        <strain evidence="15">Expedition CK06-06</strain>
    </source>
</reference>
<evidence type="ECO:0000256" key="6">
    <source>
        <dbReference type="ARBA" id="ARBA00022692"/>
    </source>
</evidence>
<evidence type="ECO:0000256" key="3">
    <source>
        <dbReference type="ARBA" id="ARBA00005100"/>
    </source>
</evidence>
<keyword evidence="11" id="KW-0333">Golgi apparatus</keyword>
<keyword evidence="7" id="KW-0210">Decarboxylase</keyword>
<keyword evidence="8" id="KW-0735">Signal-anchor</keyword>
<dbReference type="GO" id="GO:0048040">
    <property type="term" value="F:UDP-glucuronate decarboxylase activity"/>
    <property type="evidence" value="ECO:0007669"/>
    <property type="project" value="UniProtKB-EC"/>
</dbReference>
<comment type="subcellular location">
    <subcellularLocation>
        <location evidence="2">Golgi apparatus</location>
        <location evidence="2">Golgi stack membrane</location>
        <topology evidence="2">Single-pass type II membrane protein</topology>
    </subcellularLocation>
</comment>
<evidence type="ECO:0000256" key="8">
    <source>
        <dbReference type="ARBA" id="ARBA00022968"/>
    </source>
</evidence>
<accession>X1JGJ9</accession>
<comment type="cofactor">
    <cofactor evidence="1">
        <name>NAD(+)</name>
        <dbReference type="ChEBI" id="CHEBI:57540"/>
    </cofactor>
</comment>
<keyword evidence="9" id="KW-1133">Transmembrane helix</keyword>
<evidence type="ECO:0000256" key="13">
    <source>
        <dbReference type="ARBA" id="ARBA00023239"/>
    </source>
</evidence>
<dbReference type="InterPro" id="IPR036291">
    <property type="entry name" value="NAD(P)-bd_dom_sf"/>
</dbReference>
<organism evidence="15">
    <name type="scientific">marine sediment metagenome</name>
    <dbReference type="NCBI Taxonomy" id="412755"/>
    <lineage>
        <taxon>unclassified sequences</taxon>
        <taxon>metagenomes</taxon>
        <taxon>ecological metagenomes</taxon>
    </lineage>
</organism>
<dbReference type="PRINTS" id="PR01713">
    <property type="entry name" value="NUCEPIMERASE"/>
</dbReference>
<dbReference type="PANTHER" id="PTHR43078">
    <property type="entry name" value="UDP-GLUCURONIC ACID DECARBOXYLASE-RELATED"/>
    <property type="match status" value="1"/>
</dbReference>
<protein>
    <recommendedName>
        <fullName evidence="5">UDP-glucuronate decarboxylase</fullName>
        <ecNumber evidence="5">4.1.1.35</ecNumber>
    </recommendedName>
</protein>
<evidence type="ECO:0000256" key="1">
    <source>
        <dbReference type="ARBA" id="ARBA00001911"/>
    </source>
</evidence>
<feature type="domain" description="NAD(P)-binding" evidence="14">
    <location>
        <begin position="3"/>
        <end position="106"/>
    </location>
</feature>
<gene>
    <name evidence="15" type="ORF">S03H2_66430</name>
</gene>
<evidence type="ECO:0000256" key="7">
    <source>
        <dbReference type="ARBA" id="ARBA00022793"/>
    </source>
</evidence>
<evidence type="ECO:0000256" key="5">
    <source>
        <dbReference type="ARBA" id="ARBA00012290"/>
    </source>
</evidence>
<evidence type="ECO:0000256" key="10">
    <source>
        <dbReference type="ARBA" id="ARBA00023027"/>
    </source>
</evidence>